<evidence type="ECO:0000313" key="2">
    <source>
        <dbReference type="EMBL" id="VYT63408.1"/>
    </source>
</evidence>
<keyword evidence="1" id="KW-0812">Transmembrane</keyword>
<dbReference type="EMBL" id="CACRUH010000005">
    <property type="protein sequence ID" value="VYT63408.1"/>
    <property type="molecule type" value="Genomic_DNA"/>
</dbReference>
<dbReference type="AlphaFoldDB" id="A0A6N2YCL2"/>
<reference evidence="2" key="1">
    <citation type="submission" date="2019-11" db="EMBL/GenBank/DDBJ databases">
        <authorList>
            <person name="Feng L."/>
        </authorList>
    </citation>
    <scope>NUCLEOTIDE SEQUENCE</scope>
    <source>
        <strain evidence="2">ChathewayiLFYP18</strain>
    </source>
</reference>
<protein>
    <submittedName>
        <fullName evidence="2">Uncharacterized protein</fullName>
    </submittedName>
</protein>
<keyword evidence="1" id="KW-1133">Transmembrane helix</keyword>
<dbReference type="RefSeq" id="WP_320952016.1">
    <property type="nucleotide sequence ID" value="NZ_CACRUH010000005.1"/>
</dbReference>
<feature type="transmembrane region" description="Helical" evidence="1">
    <location>
        <begin position="25"/>
        <end position="49"/>
    </location>
</feature>
<accession>A0A6N2YCL2</accession>
<evidence type="ECO:0000256" key="1">
    <source>
        <dbReference type="SAM" id="Phobius"/>
    </source>
</evidence>
<sequence length="54" mass="6618">MIKQMDEMVSGLAVARRRTRRIMRYWGRTMMMVIVAFTMPIWAIPYLLWRRRNG</sequence>
<organism evidence="2">
    <name type="scientific">Hungatella hathewayi</name>
    <dbReference type="NCBI Taxonomy" id="154046"/>
    <lineage>
        <taxon>Bacteria</taxon>
        <taxon>Bacillati</taxon>
        <taxon>Bacillota</taxon>
        <taxon>Clostridia</taxon>
        <taxon>Lachnospirales</taxon>
        <taxon>Lachnospiraceae</taxon>
        <taxon>Hungatella</taxon>
    </lineage>
</organism>
<name>A0A6N2YCL2_9FIRM</name>
<gene>
    <name evidence="2" type="ORF">CHLFYP18_05184</name>
</gene>
<proteinExistence type="predicted"/>
<keyword evidence="1" id="KW-0472">Membrane</keyword>